<dbReference type="SMR" id="G5A6J9"/>
<proteinExistence type="predicted"/>
<gene>
    <name evidence="2" type="ORF">PHYSODRAFT_318781</name>
</gene>
<dbReference type="GeneID" id="20644251"/>
<sequence>MQVHLAVLLSVAVILATVIDAAVDSKTAELQSFTGTRLLRAGANTAAFDETRSIPGVVASSDNAFKFLKLDASWDKLLRNPDFKVWVKYVAETKQTPEIAVIVKLRGQFGGDAKLSELLHLAKKLQNAQFELWFIRGVKPGDVPDKIFGYSPASWMRLHILTPQRQARFAYSIYVDKTHPKWFNTVSN</sequence>
<reference evidence="2 3" key="1">
    <citation type="journal article" date="2006" name="Science">
        <title>Phytophthora genome sequences uncover evolutionary origins and mechanisms of pathogenesis.</title>
        <authorList>
            <person name="Tyler B.M."/>
            <person name="Tripathy S."/>
            <person name="Zhang X."/>
            <person name="Dehal P."/>
            <person name="Jiang R.H."/>
            <person name="Aerts A."/>
            <person name="Arredondo F.D."/>
            <person name="Baxter L."/>
            <person name="Bensasson D."/>
            <person name="Beynon J.L."/>
            <person name="Chapman J."/>
            <person name="Damasceno C.M."/>
            <person name="Dorrance A.E."/>
            <person name="Dou D."/>
            <person name="Dickerman A.W."/>
            <person name="Dubchak I.L."/>
            <person name="Garbelotto M."/>
            <person name="Gijzen M."/>
            <person name="Gordon S.G."/>
            <person name="Govers F."/>
            <person name="Grunwald N.J."/>
            <person name="Huang W."/>
            <person name="Ivors K.L."/>
            <person name="Jones R.W."/>
            <person name="Kamoun S."/>
            <person name="Krampis K."/>
            <person name="Lamour K.H."/>
            <person name="Lee M.K."/>
            <person name="McDonald W.H."/>
            <person name="Medina M."/>
            <person name="Meijer H.J."/>
            <person name="Nordberg E.K."/>
            <person name="Maclean D.J."/>
            <person name="Ospina-Giraldo M.D."/>
            <person name="Morris P.F."/>
            <person name="Phuntumart V."/>
            <person name="Putnam N.H."/>
            <person name="Rash S."/>
            <person name="Rose J.K."/>
            <person name="Sakihama Y."/>
            <person name="Salamov A.A."/>
            <person name="Savidor A."/>
            <person name="Scheuring C.F."/>
            <person name="Smith B.M."/>
            <person name="Sobral B.W."/>
            <person name="Terry A."/>
            <person name="Torto-Alalibo T.A."/>
            <person name="Win J."/>
            <person name="Xu Z."/>
            <person name="Zhang H."/>
            <person name="Grigoriev I.V."/>
            <person name="Rokhsar D.S."/>
            <person name="Boore J.L."/>
        </authorList>
    </citation>
    <scope>NUCLEOTIDE SEQUENCE [LARGE SCALE GENOMIC DNA]</scope>
    <source>
        <strain evidence="2 3">P6497</strain>
    </source>
</reference>
<evidence type="ECO:0008006" key="4">
    <source>
        <dbReference type="Google" id="ProtNLM"/>
    </source>
</evidence>
<dbReference type="EMBL" id="JH159160">
    <property type="protein sequence ID" value="EGZ08954.1"/>
    <property type="molecule type" value="Genomic_DNA"/>
</dbReference>
<name>G5A6J9_PHYSP</name>
<dbReference type="InParanoid" id="G5A6J9"/>
<protein>
    <recommendedName>
        <fullName evidence="4">RxLR effector protein</fullName>
    </recommendedName>
</protein>
<keyword evidence="1" id="KW-0732">Signal</keyword>
<evidence type="ECO:0000313" key="2">
    <source>
        <dbReference type="EMBL" id="EGZ08954.1"/>
    </source>
</evidence>
<keyword evidence="3" id="KW-1185">Reference proteome</keyword>
<feature type="chain" id="PRO_5003473002" description="RxLR effector protein" evidence="1">
    <location>
        <begin position="22"/>
        <end position="188"/>
    </location>
</feature>
<dbReference type="RefSeq" id="XP_009535587.1">
    <property type="nucleotide sequence ID" value="XM_009537292.1"/>
</dbReference>
<dbReference type="AlphaFoldDB" id="G5A6J9"/>
<organism evidence="2 3">
    <name type="scientific">Phytophthora sojae (strain P6497)</name>
    <name type="common">Soybean stem and root rot agent</name>
    <name type="synonym">Phytophthora megasperma f. sp. glycines</name>
    <dbReference type="NCBI Taxonomy" id="1094619"/>
    <lineage>
        <taxon>Eukaryota</taxon>
        <taxon>Sar</taxon>
        <taxon>Stramenopiles</taxon>
        <taxon>Oomycota</taxon>
        <taxon>Peronosporomycetes</taxon>
        <taxon>Peronosporales</taxon>
        <taxon>Peronosporaceae</taxon>
        <taxon>Phytophthora</taxon>
    </lineage>
</organism>
<evidence type="ECO:0000256" key="1">
    <source>
        <dbReference type="SAM" id="SignalP"/>
    </source>
</evidence>
<feature type="signal peptide" evidence="1">
    <location>
        <begin position="1"/>
        <end position="21"/>
    </location>
</feature>
<accession>G5A6J9</accession>
<dbReference type="Proteomes" id="UP000002640">
    <property type="component" value="Unassembled WGS sequence"/>
</dbReference>
<evidence type="ECO:0000313" key="3">
    <source>
        <dbReference type="Proteomes" id="UP000002640"/>
    </source>
</evidence>
<dbReference type="KEGG" id="psoj:PHYSODRAFT_318781"/>